<gene>
    <name evidence="1" type="ORF">D7V32_03255</name>
</gene>
<name>A0A3A8ES40_9GAMM</name>
<dbReference type="OrthoDB" id="8605367at2"/>
<accession>A0A3A8ES40</accession>
<organism evidence="1 2">
    <name type="scientific">Acinetobacter tianfuensis</name>
    <dbReference type="NCBI Taxonomy" id="2419603"/>
    <lineage>
        <taxon>Bacteria</taxon>
        <taxon>Pseudomonadati</taxon>
        <taxon>Pseudomonadota</taxon>
        <taxon>Gammaproteobacteria</taxon>
        <taxon>Moraxellales</taxon>
        <taxon>Moraxellaceae</taxon>
        <taxon>Acinetobacter</taxon>
    </lineage>
</organism>
<dbReference type="AlphaFoldDB" id="A0A3A8ES40"/>
<keyword evidence="2" id="KW-1185">Reference proteome</keyword>
<sequence>MSASFLCLLTLAGCGQQAEPQPVKEQITANQSQNEALDLSQMCDKLKSGMMQINDQRTTFALEQINQDLKVCLPLLNLEQQKEMLRLSTLMYKNFLHVERTPAQQLAFEKYAFDMAQHPTIHQSHFAQLALRDQYLLKHKGQAYVELVDTGAEKLDYRRSPEYLGRIFAPYMPEAESVFIENLAHQNTEGVLLDGALTIEPFEIARRALFWEDYIQRYPRSSYLQDAKNLSAHYQRLLFIGSKASPVSDSYTDKYSVSVSSWEEIAKLAQSDNSALSKQAQKFLNFYLMTNAERSKTLGAQQNQSPEQILTAYLGIPKITNNKDCFSDAICI</sequence>
<reference evidence="1 2" key="1">
    <citation type="submission" date="2018-09" db="EMBL/GenBank/DDBJ databases">
        <title>The draft genome of Acinetobacter spp. strains.</title>
        <authorList>
            <person name="Qin J."/>
            <person name="Feng Y."/>
            <person name="Zong Z."/>
        </authorList>
    </citation>
    <scope>NUCLEOTIDE SEQUENCE [LARGE SCALE GENOMIC DNA]</scope>
    <source>
        <strain evidence="1 2">WCHAc060012</strain>
    </source>
</reference>
<evidence type="ECO:0000313" key="2">
    <source>
        <dbReference type="Proteomes" id="UP000282388"/>
    </source>
</evidence>
<dbReference type="EMBL" id="RAXV01000004">
    <property type="protein sequence ID" value="RKG33550.1"/>
    <property type="molecule type" value="Genomic_DNA"/>
</dbReference>
<comment type="caution">
    <text evidence="1">The sequence shown here is derived from an EMBL/GenBank/DDBJ whole genome shotgun (WGS) entry which is preliminary data.</text>
</comment>
<dbReference type="Proteomes" id="UP000282388">
    <property type="component" value="Unassembled WGS sequence"/>
</dbReference>
<evidence type="ECO:0000313" key="1">
    <source>
        <dbReference type="EMBL" id="RKG33550.1"/>
    </source>
</evidence>
<proteinExistence type="predicted"/>
<protein>
    <submittedName>
        <fullName evidence="1">Uncharacterized protein</fullName>
    </submittedName>
</protein>